<evidence type="ECO:0000256" key="5">
    <source>
        <dbReference type="SAM" id="Phobius"/>
    </source>
</evidence>
<dbReference type="RefSeq" id="WP_092731972.1">
    <property type="nucleotide sequence ID" value="NZ_FNPC01000004.1"/>
</dbReference>
<keyword evidence="6" id="KW-0282">Flagellum</keyword>
<evidence type="ECO:0000256" key="4">
    <source>
        <dbReference type="RuleBase" id="RU361282"/>
    </source>
</evidence>
<keyword evidence="6" id="KW-0969">Cilium</keyword>
<dbReference type="EMBL" id="FNPC01000004">
    <property type="protein sequence ID" value="SDY26036.1"/>
    <property type="molecule type" value="Genomic_DNA"/>
</dbReference>
<name>A0A1H3IEA2_9EURY</name>
<dbReference type="AlphaFoldDB" id="A0A1H3IEA2"/>
<keyword evidence="3 4" id="KW-0974">Archaeal flagellum</keyword>
<keyword evidence="5" id="KW-1133">Transmembrane helix</keyword>
<keyword evidence="5" id="KW-0812">Transmembrane</keyword>
<dbReference type="NCBIfam" id="TIGR02537">
    <property type="entry name" value="arch_flag_Nterm"/>
    <property type="match status" value="1"/>
</dbReference>
<organism evidence="6 7">
    <name type="scientific">Halopenitus persicus</name>
    <dbReference type="NCBI Taxonomy" id="1048396"/>
    <lineage>
        <taxon>Archaea</taxon>
        <taxon>Methanobacteriati</taxon>
        <taxon>Methanobacteriota</taxon>
        <taxon>Stenosarchaea group</taxon>
        <taxon>Halobacteria</taxon>
        <taxon>Halobacteriales</taxon>
        <taxon>Haloferacaceae</taxon>
        <taxon>Halopenitus</taxon>
    </lineage>
</organism>
<evidence type="ECO:0000313" key="7">
    <source>
        <dbReference type="Proteomes" id="UP000199079"/>
    </source>
</evidence>
<dbReference type="GO" id="GO:0097588">
    <property type="term" value="P:archaeal or bacterial-type flagellum-dependent cell motility"/>
    <property type="evidence" value="ECO:0007669"/>
    <property type="project" value="InterPro"/>
</dbReference>
<keyword evidence="6" id="KW-0966">Cell projection</keyword>
<dbReference type="Proteomes" id="UP000199079">
    <property type="component" value="Unassembled WGS sequence"/>
</dbReference>
<dbReference type="PANTHER" id="PTHR35903">
    <property type="entry name" value="FLAGELLIN B1"/>
    <property type="match status" value="1"/>
</dbReference>
<dbReference type="GO" id="GO:0005198">
    <property type="term" value="F:structural molecule activity"/>
    <property type="evidence" value="ECO:0007669"/>
    <property type="project" value="InterPro"/>
</dbReference>
<reference evidence="7" key="1">
    <citation type="submission" date="2016-10" db="EMBL/GenBank/DDBJ databases">
        <authorList>
            <person name="Varghese N."/>
            <person name="Submissions S."/>
        </authorList>
    </citation>
    <scope>NUCLEOTIDE SEQUENCE [LARGE SCALE GENOMIC DNA]</scope>
    <source>
        <strain evidence="7">DC30,IBRC 10041,KCTC 4046</strain>
    </source>
</reference>
<dbReference type="GO" id="GO:0097589">
    <property type="term" value="C:archaeal-type flagellum"/>
    <property type="evidence" value="ECO:0007669"/>
    <property type="project" value="UniProtKB-SubCell"/>
</dbReference>
<sequence>MFESITSDNDRGQVGIGTLIVFIAMVLVAAIAAGVLINTAGFLQTQSEATGEESTQQVTDRLQIVDIVGTAGNSAITQVDMTTTKSPGSGDIDLTEVTIELVATDAATLEHSTHNPTDEFTTTSVDGSGNIVTDDDAEDLHTISIDLGSISAIDGDGLSEGDSLEMRIITASGASTSIEIRAPDSLSGGAVSL</sequence>
<keyword evidence="7" id="KW-1185">Reference proteome</keyword>
<protein>
    <recommendedName>
        <fullName evidence="4">Flagellin</fullName>
    </recommendedName>
</protein>
<comment type="subcellular location">
    <subcellularLocation>
        <location evidence="1 4">Archaeal flagellum</location>
    </subcellularLocation>
</comment>
<evidence type="ECO:0000256" key="2">
    <source>
        <dbReference type="ARBA" id="ARBA00010256"/>
    </source>
</evidence>
<dbReference type="InterPro" id="IPR013373">
    <property type="entry name" value="Flagellin/pilin_N_arc"/>
</dbReference>
<comment type="function">
    <text evidence="4">Flagellin is the subunit protein which polymerizes to form the filaments of archaeal flagella.</text>
</comment>
<dbReference type="PANTHER" id="PTHR35903:SF1">
    <property type="entry name" value="FLAGELLIN B1"/>
    <property type="match status" value="1"/>
</dbReference>
<accession>A0A1H3IEA2</accession>
<proteinExistence type="inferred from homology"/>
<evidence type="ECO:0000256" key="1">
    <source>
        <dbReference type="ARBA" id="ARBA00004618"/>
    </source>
</evidence>
<comment type="similarity">
    <text evidence="2 4">Belongs to the archaeal flagellin family.</text>
</comment>
<gene>
    <name evidence="6" type="ORF">SAMN05216564_10493</name>
</gene>
<evidence type="ECO:0000313" key="6">
    <source>
        <dbReference type="EMBL" id="SDY26036.1"/>
    </source>
</evidence>
<dbReference type="InterPro" id="IPR002774">
    <property type="entry name" value="Flagellin_arc-type"/>
</dbReference>
<feature type="transmembrane region" description="Helical" evidence="5">
    <location>
        <begin position="12"/>
        <end position="37"/>
    </location>
</feature>
<dbReference type="OrthoDB" id="102632at2157"/>
<dbReference type="Pfam" id="PF01917">
    <property type="entry name" value="Flagellin_arch-type"/>
    <property type="match status" value="1"/>
</dbReference>
<keyword evidence="5" id="KW-0472">Membrane</keyword>
<evidence type="ECO:0000256" key="3">
    <source>
        <dbReference type="ARBA" id="ARBA00022440"/>
    </source>
</evidence>